<feature type="domain" description="HTH lacI-type" evidence="4">
    <location>
        <begin position="6"/>
        <end position="60"/>
    </location>
</feature>
<evidence type="ECO:0000313" key="5">
    <source>
        <dbReference type="EMBL" id="PQM26508.1"/>
    </source>
</evidence>
<dbReference type="InterPro" id="IPR000843">
    <property type="entry name" value="HTH_LacI"/>
</dbReference>
<evidence type="ECO:0000256" key="1">
    <source>
        <dbReference type="ARBA" id="ARBA00023015"/>
    </source>
</evidence>
<dbReference type="GO" id="GO:0000976">
    <property type="term" value="F:transcription cis-regulatory region binding"/>
    <property type="evidence" value="ECO:0007669"/>
    <property type="project" value="TreeGrafter"/>
</dbReference>
<dbReference type="PANTHER" id="PTHR30146:SF109">
    <property type="entry name" value="HTH-TYPE TRANSCRIPTIONAL REGULATOR GALS"/>
    <property type="match status" value="1"/>
</dbReference>
<reference evidence="6" key="1">
    <citation type="submission" date="2017-11" db="EMBL/GenBank/DDBJ databases">
        <title>The complete genome sequence of Sphingopyxis pomeranensis sp. nov. strain WS5A3p.</title>
        <authorList>
            <person name="Kaminski M.A."/>
        </authorList>
    </citation>
    <scope>NUCLEOTIDE SEQUENCE [LARGE SCALE GENOMIC DNA]</scope>
    <source>
        <strain evidence="6">WS5A3p</strain>
    </source>
</reference>
<gene>
    <name evidence="5" type="ORF">CVO77_15915</name>
</gene>
<organism evidence="5 6">
    <name type="scientific">Sphingopyxis lindanitolerans</name>
    <dbReference type="NCBI Taxonomy" id="2054227"/>
    <lineage>
        <taxon>Bacteria</taxon>
        <taxon>Pseudomonadati</taxon>
        <taxon>Pseudomonadota</taxon>
        <taxon>Alphaproteobacteria</taxon>
        <taxon>Sphingomonadales</taxon>
        <taxon>Sphingomonadaceae</taxon>
        <taxon>Sphingopyxis</taxon>
    </lineage>
</organism>
<protein>
    <submittedName>
        <fullName evidence="5">LacI family transcriptional regulator</fullName>
    </submittedName>
</protein>
<dbReference type="SUPFAM" id="SSF47413">
    <property type="entry name" value="lambda repressor-like DNA-binding domains"/>
    <property type="match status" value="1"/>
</dbReference>
<keyword evidence="6" id="KW-1185">Reference proteome</keyword>
<dbReference type="RefSeq" id="WP_105999882.1">
    <property type="nucleotide sequence ID" value="NZ_CM009578.1"/>
</dbReference>
<dbReference type="PROSITE" id="PS50932">
    <property type="entry name" value="HTH_LACI_2"/>
    <property type="match status" value="1"/>
</dbReference>
<dbReference type="Pfam" id="PF00356">
    <property type="entry name" value="LacI"/>
    <property type="match status" value="1"/>
</dbReference>
<comment type="caution">
    <text evidence="5">The sequence shown here is derived from an EMBL/GenBank/DDBJ whole genome shotgun (WGS) entry which is preliminary data.</text>
</comment>
<keyword evidence="2" id="KW-0238">DNA-binding</keyword>
<accession>A0A2S8B2H2</accession>
<sequence length="328" mass="35071">MARKRVTLKDVAKAAGVSLASTSYAVNKTGSLGDDTRAHILKVAGELGYRQNLSARATRTGRTGALGLVVPDMTNPFFPSLAQSIVQRARQNGYSVFVTDTEGDQAQEEEVVRQLIDRGVDGIVWFPVKDENSIEKIAADLPIVVIDRTVPGFECIQADYGEGGRLAADHLLSLGHQRIGVVAGPMDVRSMRDRCGAAQEAIARAGALAFSVENAFSTELSGAVAQAIESREASAVFCGSDLIAIGVLKLARKLGIETPEQLAIVGFDDIPWAEYCTPALTTIEMPVDEMAAEAVDALLRKIDGDNESNRRVIFGVTLVERESTAPAR</sequence>
<dbReference type="OrthoDB" id="8433438at2"/>
<dbReference type="AlphaFoldDB" id="A0A2S8B2H2"/>
<dbReference type="Pfam" id="PF13377">
    <property type="entry name" value="Peripla_BP_3"/>
    <property type="match status" value="1"/>
</dbReference>
<dbReference type="Proteomes" id="UP000238954">
    <property type="component" value="Chromosome"/>
</dbReference>
<dbReference type="CDD" id="cd01392">
    <property type="entry name" value="HTH_LacI"/>
    <property type="match status" value="1"/>
</dbReference>
<evidence type="ECO:0000313" key="6">
    <source>
        <dbReference type="Proteomes" id="UP000238954"/>
    </source>
</evidence>
<evidence type="ECO:0000256" key="2">
    <source>
        <dbReference type="ARBA" id="ARBA00023125"/>
    </source>
</evidence>
<name>A0A2S8B2H2_9SPHN</name>
<dbReference type="SUPFAM" id="SSF53822">
    <property type="entry name" value="Periplasmic binding protein-like I"/>
    <property type="match status" value="1"/>
</dbReference>
<dbReference type="Gene3D" id="1.10.260.40">
    <property type="entry name" value="lambda repressor-like DNA-binding domains"/>
    <property type="match status" value="1"/>
</dbReference>
<dbReference type="PANTHER" id="PTHR30146">
    <property type="entry name" value="LACI-RELATED TRANSCRIPTIONAL REPRESSOR"/>
    <property type="match status" value="1"/>
</dbReference>
<dbReference type="GO" id="GO:0003700">
    <property type="term" value="F:DNA-binding transcription factor activity"/>
    <property type="evidence" value="ECO:0007669"/>
    <property type="project" value="TreeGrafter"/>
</dbReference>
<dbReference type="CDD" id="cd06267">
    <property type="entry name" value="PBP1_LacI_sugar_binding-like"/>
    <property type="match status" value="1"/>
</dbReference>
<dbReference type="InterPro" id="IPR010982">
    <property type="entry name" value="Lambda_DNA-bd_dom_sf"/>
</dbReference>
<keyword evidence="3" id="KW-0804">Transcription</keyword>
<evidence type="ECO:0000259" key="4">
    <source>
        <dbReference type="PROSITE" id="PS50932"/>
    </source>
</evidence>
<dbReference type="Gene3D" id="3.40.50.2300">
    <property type="match status" value="2"/>
</dbReference>
<proteinExistence type="predicted"/>
<dbReference type="InterPro" id="IPR046335">
    <property type="entry name" value="LacI/GalR-like_sensor"/>
</dbReference>
<keyword evidence="1" id="KW-0805">Transcription regulation</keyword>
<dbReference type="EMBL" id="PHFW01000003">
    <property type="protein sequence ID" value="PQM26508.1"/>
    <property type="molecule type" value="Genomic_DNA"/>
</dbReference>
<evidence type="ECO:0000256" key="3">
    <source>
        <dbReference type="ARBA" id="ARBA00023163"/>
    </source>
</evidence>
<dbReference type="InterPro" id="IPR028082">
    <property type="entry name" value="Peripla_BP_I"/>
</dbReference>
<dbReference type="SMART" id="SM00354">
    <property type="entry name" value="HTH_LACI"/>
    <property type="match status" value="1"/>
</dbReference>